<gene>
    <name evidence="2" type="ORF">NCTC11429_03906</name>
</gene>
<dbReference type="KEGG" id="stha:NCTC11429_03906"/>
<feature type="signal peptide" evidence="1">
    <location>
        <begin position="1"/>
        <end position="25"/>
    </location>
</feature>
<sequence length="224" mass="25224">MKDLKLLSGMLLAIVILLNMTNCQSRNDTKEAVKNSHVKLKNEEAVRFKQELEGLNTTNKVTVHIPDSARIVYATEQDVLELENGIVLFGWPSCPWFRNAITPLLEFAAEEKATIYYLNIHDIRDVREKNKDGKVVTVNAGSPGYEAILSRFHDILNPYKALGIDSIKRISSPTVLFVEKGKGVHKVVSTVASQTDPKIKLDSAQRQELKQRYREYFLDGAPIG</sequence>
<name>A0A4V6Z302_9SPHI</name>
<protein>
    <recommendedName>
        <fullName evidence="4">Thioredoxin domain-containing protein</fullName>
    </recommendedName>
</protein>
<evidence type="ECO:0008006" key="4">
    <source>
        <dbReference type="Google" id="ProtNLM"/>
    </source>
</evidence>
<evidence type="ECO:0000313" key="2">
    <source>
        <dbReference type="EMBL" id="VTR49528.1"/>
    </source>
</evidence>
<organism evidence="2 3">
    <name type="scientific">Sphingobacterium thalpophilum</name>
    <dbReference type="NCBI Taxonomy" id="259"/>
    <lineage>
        <taxon>Bacteria</taxon>
        <taxon>Pseudomonadati</taxon>
        <taxon>Bacteroidota</taxon>
        <taxon>Sphingobacteriia</taxon>
        <taxon>Sphingobacteriales</taxon>
        <taxon>Sphingobacteriaceae</taxon>
        <taxon>Sphingobacterium</taxon>
    </lineage>
</organism>
<keyword evidence="1" id="KW-0732">Signal</keyword>
<reference evidence="2 3" key="1">
    <citation type="submission" date="2019-05" db="EMBL/GenBank/DDBJ databases">
        <authorList>
            <consortium name="Pathogen Informatics"/>
        </authorList>
    </citation>
    <scope>NUCLEOTIDE SEQUENCE [LARGE SCALE GENOMIC DNA]</scope>
    <source>
        <strain evidence="2 3">NCTC11429</strain>
    </source>
</reference>
<dbReference type="STRING" id="1123265.GCA_000686625_04245"/>
<dbReference type="SUPFAM" id="SSF52833">
    <property type="entry name" value="Thioredoxin-like"/>
    <property type="match status" value="1"/>
</dbReference>
<evidence type="ECO:0000313" key="3">
    <source>
        <dbReference type="Proteomes" id="UP000308196"/>
    </source>
</evidence>
<accession>A0A4V6Z302</accession>
<dbReference type="RefSeq" id="WP_028070886.1">
    <property type="nucleotide sequence ID" value="NZ_CP141191.1"/>
</dbReference>
<dbReference type="Proteomes" id="UP000308196">
    <property type="component" value="Chromosome"/>
</dbReference>
<dbReference type="AlphaFoldDB" id="A0A4V6Z302"/>
<dbReference type="GeneID" id="78464535"/>
<dbReference type="EMBL" id="LR590484">
    <property type="protein sequence ID" value="VTR49528.1"/>
    <property type="molecule type" value="Genomic_DNA"/>
</dbReference>
<dbReference type="Gene3D" id="3.40.30.10">
    <property type="entry name" value="Glutaredoxin"/>
    <property type="match status" value="1"/>
</dbReference>
<dbReference type="InterPro" id="IPR036249">
    <property type="entry name" value="Thioredoxin-like_sf"/>
</dbReference>
<evidence type="ECO:0000256" key="1">
    <source>
        <dbReference type="SAM" id="SignalP"/>
    </source>
</evidence>
<proteinExistence type="predicted"/>
<feature type="chain" id="PRO_5020370912" description="Thioredoxin domain-containing protein" evidence="1">
    <location>
        <begin position="26"/>
        <end position="224"/>
    </location>
</feature>